<dbReference type="Pfam" id="PF01292">
    <property type="entry name" value="Ni_hydr_CYTB"/>
    <property type="match status" value="1"/>
</dbReference>
<protein>
    <submittedName>
        <fullName evidence="15">Cytochrome b561-like protein 2</fullName>
    </submittedName>
</protein>
<evidence type="ECO:0000256" key="9">
    <source>
        <dbReference type="ARBA" id="ARBA00022989"/>
    </source>
</evidence>
<evidence type="ECO:0000256" key="6">
    <source>
        <dbReference type="ARBA" id="ARBA00022692"/>
    </source>
</evidence>
<comment type="similarity">
    <text evidence="12">Belongs to the cytochrome b561 family.</text>
</comment>
<dbReference type="Gene3D" id="1.20.950.20">
    <property type="entry name" value="Transmembrane di-heme cytochromes, Chain C"/>
    <property type="match status" value="1"/>
</dbReference>
<evidence type="ECO:0000256" key="3">
    <source>
        <dbReference type="ARBA" id="ARBA00022448"/>
    </source>
</evidence>
<keyword evidence="16" id="KW-1185">Reference proteome</keyword>
<name>A0A2C9D3U5_9HYPH</name>
<evidence type="ECO:0000256" key="13">
    <source>
        <dbReference type="SAM" id="Phobius"/>
    </source>
</evidence>
<dbReference type="GO" id="GO:0046872">
    <property type="term" value="F:metal ion binding"/>
    <property type="evidence" value="ECO:0007669"/>
    <property type="project" value="UniProtKB-KW"/>
</dbReference>
<dbReference type="GO" id="GO:0022904">
    <property type="term" value="P:respiratory electron transport chain"/>
    <property type="evidence" value="ECO:0007669"/>
    <property type="project" value="InterPro"/>
</dbReference>
<dbReference type="GO" id="GO:0009055">
    <property type="term" value="F:electron transfer activity"/>
    <property type="evidence" value="ECO:0007669"/>
    <property type="project" value="InterPro"/>
</dbReference>
<dbReference type="Proteomes" id="UP000223606">
    <property type="component" value="Chromosome 1"/>
</dbReference>
<dbReference type="PANTHER" id="PTHR30529">
    <property type="entry name" value="CYTOCHROME B561"/>
    <property type="match status" value="1"/>
</dbReference>
<keyword evidence="3" id="KW-0813">Transport</keyword>
<dbReference type="InterPro" id="IPR052168">
    <property type="entry name" value="Cytochrome_b561_oxidase"/>
</dbReference>
<comment type="subcellular location">
    <subcellularLocation>
        <location evidence="2">Cell membrane</location>
        <topology evidence="2">Multi-pass membrane protein</topology>
    </subcellularLocation>
</comment>
<dbReference type="RefSeq" id="WP_099555571.1">
    <property type="nucleotide sequence ID" value="NZ_LT960614.1"/>
</dbReference>
<dbReference type="GO" id="GO:0020037">
    <property type="term" value="F:heme binding"/>
    <property type="evidence" value="ECO:0007669"/>
    <property type="project" value="TreeGrafter"/>
</dbReference>
<keyword evidence="7" id="KW-0479">Metal-binding</keyword>
<evidence type="ECO:0000256" key="1">
    <source>
        <dbReference type="ARBA" id="ARBA00001970"/>
    </source>
</evidence>
<evidence type="ECO:0000259" key="14">
    <source>
        <dbReference type="Pfam" id="PF01292"/>
    </source>
</evidence>
<evidence type="ECO:0000256" key="8">
    <source>
        <dbReference type="ARBA" id="ARBA00022982"/>
    </source>
</evidence>
<keyword evidence="11 13" id="KW-0472">Membrane</keyword>
<dbReference type="OrthoDB" id="1247465at2"/>
<keyword evidence="10" id="KW-0408">Iron</keyword>
<gene>
    <name evidence="15" type="primary">yceJ_1</name>
    <name evidence="15" type="ORF">HDIA_1456</name>
</gene>
<dbReference type="InterPro" id="IPR016174">
    <property type="entry name" value="Di-haem_cyt_TM"/>
</dbReference>
<evidence type="ECO:0000256" key="4">
    <source>
        <dbReference type="ARBA" id="ARBA00022475"/>
    </source>
</evidence>
<comment type="cofactor">
    <cofactor evidence="1">
        <name>heme b</name>
        <dbReference type="ChEBI" id="CHEBI:60344"/>
    </cofactor>
</comment>
<feature type="domain" description="Cytochrome b561 bacterial/Ni-hydrogenase" evidence="14">
    <location>
        <begin position="9"/>
        <end position="181"/>
    </location>
</feature>
<keyword evidence="8" id="KW-0249">Electron transport</keyword>
<evidence type="ECO:0000313" key="16">
    <source>
        <dbReference type="Proteomes" id="UP000223606"/>
    </source>
</evidence>
<sequence length="187" mass="20859">MIRNGQATYGWGSILLHWSIALLFLLQLALGVVMTRVGNDPGLQFNLYQWHKSFGFLILLLAAVRLLWVLANPAPRPLGTEDWREILLARLVKIALLLLTLAIPLLGWAVVSASPLRIPSYPFDLVVIPNLPVTPSDALEHFLARWHALLAYGTTAIVVLHVAAALRHHFLLRDGTLVRMLVSRMGR</sequence>
<feature type="transmembrane region" description="Helical" evidence="13">
    <location>
        <begin position="91"/>
        <end position="111"/>
    </location>
</feature>
<evidence type="ECO:0000256" key="5">
    <source>
        <dbReference type="ARBA" id="ARBA00022617"/>
    </source>
</evidence>
<dbReference type="SUPFAM" id="SSF81342">
    <property type="entry name" value="Transmembrane di-heme cytochromes"/>
    <property type="match status" value="1"/>
</dbReference>
<feature type="transmembrane region" description="Helical" evidence="13">
    <location>
        <begin position="54"/>
        <end position="71"/>
    </location>
</feature>
<dbReference type="InterPro" id="IPR011577">
    <property type="entry name" value="Cyt_b561_bac/Ni-Hgenase"/>
</dbReference>
<evidence type="ECO:0000256" key="7">
    <source>
        <dbReference type="ARBA" id="ARBA00022723"/>
    </source>
</evidence>
<dbReference type="AlphaFoldDB" id="A0A2C9D3U5"/>
<dbReference type="GO" id="GO:0005886">
    <property type="term" value="C:plasma membrane"/>
    <property type="evidence" value="ECO:0007669"/>
    <property type="project" value="UniProtKB-SubCell"/>
</dbReference>
<evidence type="ECO:0000256" key="2">
    <source>
        <dbReference type="ARBA" id="ARBA00004651"/>
    </source>
</evidence>
<dbReference type="KEGG" id="hdi:HDIA_1456"/>
<feature type="transmembrane region" description="Helical" evidence="13">
    <location>
        <begin position="12"/>
        <end position="34"/>
    </location>
</feature>
<evidence type="ECO:0000313" key="15">
    <source>
        <dbReference type="EMBL" id="SON54997.1"/>
    </source>
</evidence>
<reference evidence="16" key="1">
    <citation type="submission" date="2017-09" db="EMBL/GenBank/DDBJ databases">
        <title>Genome sequence of Nannocystis excedens DSM 71.</title>
        <authorList>
            <person name="Blom J."/>
        </authorList>
    </citation>
    <scope>NUCLEOTIDE SEQUENCE [LARGE SCALE GENOMIC DNA]</scope>
    <source>
        <strain evidence="16">type strain: E19</strain>
    </source>
</reference>
<keyword evidence="9 13" id="KW-1133">Transmembrane helix</keyword>
<feature type="transmembrane region" description="Helical" evidence="13">
    <location>
        <begin position="146"/>
        <end position="166"/>
    </location>
</feature>
<evidence type="ECO:0000256" key="10">
    <source>
        <dbReference type="ARBA" id="ARBA00023004"/>
    </source>
</evidence>
<accession>A0A2C9D3U5</accession>
<proteinExistence type="inferred from homology"/>
<evidence type="ECO:0000256" key="12">
    <source>
        <dbReference type="ARBA" id="ARBA00037975"/>
    </source>
</evidence>
<dbReference type="EMBL" id="LT960614">
    <property type="protein sequence ID" value="SON54997.1"/>
    <property type="molecule type" value="Genomic_DNA"/>
</dbReference>
<keyword evidence="5" id="KW-0349">Heme</keyword>
<keyword evidence="6 13" id="KW-0812">Transmembrane</keyword>
<organism evidence="15 16">
    <name type="scientific">Hartmannibacter diazotrophicus</name>
    <dbReference type="NCBI Taxonomy" id="1482074"/>
    <lineage>
        <taxon>Bacteria</taxon>
        <taxon>Pseudomonadati</taxon>
        <taxon>Pseudomonadota</taxon>
        <taxon>Alphaproteobacteria</taxon>
        <taxon>Hyphomicrobiales</taxon>
        <taxon>Pleomorphomonadaceae</taxon>
        <taxon>Hartmannibacter</taxon>
    </lineage>
</organism>
<keyword evidence="4" id="KW-1003">Cell membrane</keyword>
<evidence type="ECO:0000256" key="11">
    <source>
        <dbReference type="ARBA" id="ARBA00023136"/>
    </source>
</evidence>
<dbReference type="PANTHER" id="PTHR30529:SF3">
    <property type="entry name" value="CYTOCHROME B561 HOMOLOG 1"/>
    <property type="match status" value="1"/>
</dbReference>